<dbReference type="Ensembl" id="ENSJHYT00000022122.1">
    <property type="protein sequence ID" value="ENSJHYP00000018327.1"/>
    <property type="gene ID" value="ENSJHYG00000013962.1"/>
</dbReference>
<reference evidence="1" key="2">
    <citation type="submission" date="2025-09" db="UniProtKB">
        <authorList>
            <consortium name="Ensembl"/>
        </authorList>
    </citation>
    <scope>IDENTIFICATION</scope>
</reference>
<dbReference type="SUPFAM" id="SSF52317">
    <property type="entry name" value="Class I glutamine amidotransferase-like"/>
    <property type="match status" value="1"/>
</dbReference>
<keyword evidence="2" id="KW-1185">Reference proteome</keyword>
<dbReference type="Proteomes" id="UP000694408">
    <property type="component" value="Unplaced"/>
</dbReference>
<evidence type="ECO:0008006" key="3">
    <source>
        <dbReference type="Google" id="ProtNLM"/>
    </source>
</evidence>
<dbReference type="Gene3D" id="3.40.50.880">
    <property type="match status" value="1"/>
</dbReference>
<organism evidence="1 2">
    <name type="scientific">Junco hyemalis</name>
    <name type="common">Dark-eyed junco</name>
    <dbReference type="NCBI Taxonomy" id="40217"/>
    <lineage>
        <taxon>Eukaryota</taxon>
        <taxon>Metazoa</taxon>
        <taxon>Chordata</taxon>
        <taxon>Craniata</taxon>
        <taxon>Vertebrata</taxon>
        <taxon>Euteleostomi</taxon>
        <taxon>Archelosauria</taxon>
        <taxon>Archosauria</taxon>
        <taxon>Dinosauria</taxon>
        <taxon>Saurischia</taxon>
        <taxon>Theropoda</taxon>
        <taxon>Coelurosauria</taxon>
        <taxon>Aves</taxon>
        <taxon>Neognathae</taxon>
        <taxon>Neoaves</taxon>
        <taxon>Telluraves</taxon>
        <taxon>Australaves</taxon>
        <taxon>Passeriformes</taxon>
        <taxon>Passerellidae</taxon>
        <taxon>Junco</taxon>
    </lineage>
</organism>
<evidence type="ECO:0000313" key="1">
    <source>
        <dbReference type="Ensembl" id="ENSJHYP00000018327.1"/>
    </source>
</evidence>
<dbReference type="PANTHER" id="PTHR10224">
    <property type="entry name" value="ES1 PROTEIN HOMOLOG, MITOCHONDRIAL"/>
    <property type="match status" value="1"/>
</dbReference>
<protein>
    <recommendedName>
        <fullName evidence="3">GAL3A protein</fullName>
    </recommendedName>
</protein>
<dbReference type="PANTHER" id="PTHR10224:SF11">
    <property type="entry name" value="ES1 PROTEIN HOMOLOG, MITOCHONDRIAL"/>
    <property type="match status" value="1"/>
</dbReference>
<dbReference type="InterPro" id="IPR029062">
    <property type="entry name" value="Class_I_gatase-like"/>
</dbReference>
<evidence type="ECO:0000313" key="2">
    <source>
        <dbReference type="Proteomes" id="UP000694408"/>
    </source>
</evidence>
<accession>A0A8C5JE54</accession>
<proteinExistence type="predicted"/>
<dbReference type="AlphaFoldDB" id="A0A8C5JE54"/>
<sequence length="167" mass="18219">MAKRVAVLLAGCGVFDGSEIHEASAVLVHLSREGAQAEVYAPNIPQMHVVDHVKGQPTAEQRNVLVESARIARGNIKDLATLDVKGLDALIIPGRAVWGLPATAWTFHRSGRVWELWDGEGQAGAGLGRRANFSSCLDSGLSHTSFMKNPFLRIFPPEKLRDLRNKM</sequence>
<name>A0A8C5JE54_JUNHY</name>
<reference evidence="1" key="1">
    <citation type="submission" date="2025-08" db="UniProtKB">
        <authorList>
            <consortium name="Ensembl"/>
        </authorList>
    </citation>
    <scope>IDENTIFICATION</scope>
</reference>